<evidence type="ECO:0000256" key="1">
    <source>
        <dbReference type="SAM" id="Phobius"/>
    </source>
</evidence>
<organism evidence="2 3">
    <name type="scientific">Brassica napus</name>
    <name type="common">Rape</name>
    <dbReference type="NCBI Taxonomy" id="3708"/>
    <lineage>
        <taxon>Eukaryota</taxon>
        <taxon>Viridiplantae</taxon>
        <taxon>Streptophyta</taxon>
        <taxon>Embryophyta</taxon>
        <taxon>Tracheophyta</taxon>
        <taxon>Spermatophyta</taxon>
        <taxon>Magnoliopsida</taxon>
        <taxon>eudicotyledons</taxon>
        <taxon>Gunneridae</taxon>
        <taxon>Pentapetalae</taxon>
        <taxon>rosids</taxon>
        <taxon>malvids</taxon>
        <taxon>Brassicales</taxon>
        <taxon>Brassicaceae</taxon>
        <taxon>Brassiceae</taxon>
        <taxon>Brassica</taxon>
    </lineage>
</organism>
<keyword evidence="1" id="KW-0812">Transmembrane</keyword>
<keyword evidence="3" id="KW-1185">Reference proteome</keyword>
<dbReference type="Proteomes" id="UP000028999">
    <property type="component" value="Unassembled WGS sequence"/>
</dbReference>
<evidence type="ECO:0000313" key="2">
    <source>
        <dbReference type="EMBL" id="CDY43941.1"/>
    </source>
</evidence>
<dbReference type="Gramene" id="CDY43941">
    <property type="protein sequence ID" value="CDY43941"/>
    <property type="gene ID" value="GSBRNA2T00077550001"/>
</dbReference>
<name>A0A078I2A0_BRANA</name>
<evidence type="ECO:0000313" key="3">
    <source>
        <dbReference type="Proteomes" id="UP000028999"/>
    </source>
</evidence>
<reference evidence="2 3" key="1">
    <citation type="journal article" date="2014" name="Science">
        <title>Plant genetics. Early allopolyploid evolution in the post-Neolithic Brassica napus oilseed genome.</title>
        <authorList>
            <person name="Chalhoub B."/>
            <person name="Denoeud F."/>
            <person name="Liu S."/>
            <person name="Parkin I.A."/>
            <person name="Tang H."/>
            <person name="Wang X."/>
            <person name="Chiquet J."/>
            <person name="Belcram H."/>
            <person name="Tong C."/>
            <person name="Samans B."/>
            <person name="Correa M."/>
            <person name="Da Silva C."/>
            <person name="Just J."/>
            <person name="Falentin C."/>
            <person name="Koh C.S."/>
            <person name="Le Clainche I."/>
            <person name="Bernard M."/>
            <person name="Bento P."/>
            <person name="Noel B."/>
            <person name="Labadie K."/>
            <person name="Alberti A."/>
            <person name="Charles M."/>
            <person name="Arnaud D."/>
            <person name="Guo H."/>
            <person name="Daviaud C."/>
            <person name="Alamery S."/>
            <person name="Jabbari K."/>
            <person name="Zhao M."/>
            <person name="Edger P.P."/>
            <person name="Chelaifa H."/>
            <person name="Tack D."/>
            <person name="Lassalle G."/>
            <person name="Mestiri I."/>
            <person name="Schnel N."/>
            <person name="Le Paslier M.C."/>
            <person name="Fan G."/>
            <person name="Renault V."/>
            <person name="Bayer P.E."/>
            <person name="Golicz A.A."/>
            <person name="Manoli S."/>
            <person name="Lee T.H."/>
            <person name="Thi V.H."/>
            <person name="Chalabi S."/>
            <person name="Hu Q."/>
            <person name="Fan C."/>
            <person name="Tollenaere R."/>
            <person name="Lu Y."/>
            <person name="Battail C."/>
            <person name="Shen J."/>
            <person name="Sidebottom C.H."/>
            <person name="Wang X."/>
            <person name="Canaguier A."/>
            <person name="Chauveau A."/>
            <person name="Berard A."/>
            <person name="Deniot G."/>
            <person name="Guan M."/>
            <person name="Liu Z."/>
            <person name="Sun F."/>
            <person name="Lim Y.P."/>
            <person name="Lyons E."/>
            <person name="Town C.D."/>
            <person name="Bancroft I."/>
            <person name="Wang X."/>
            <person name="Meng J."/>
            <person name="Ma J."/>
            <person name="Pires J.C."/>
            <person name="King G.J."/>
            <person name="Brunel D."/>
            <person name="Delourme R."/>
            <person name="Renard M."/>
            <person name="Aury J.M."/>
            <person name="Adams K.L."/>
            <person name="Batley J."/>
            <person name="Snowdon R.J."/>
            <person name="Tost J."/>
            <person name="Edwards D."/>
            <person name="Zhou Y."/>
            <person name="Hua W."/>
            <person name="Sharpe A.G."/>
            <person name="Paterson A.H."/>
            <person name="Guan C."/>
            <person name="Wincker P."/>
        </authorList>
    </citation>
    <scope>NUCLEOTIDE SEQUENCE [LARGE SCALE GENOMIC DNA]</scope>
    <source>
        <strain evidence="3">cv. Darmor-bzh</strain>
    </source>
</reference>
<protein>
    <submittedName>
        <fullName evidence="2">BnaC04g21690D protein</fullName>
    </submittedName>
</protein>
<dbReference type="PaxDb" id="3708-A0A078I2A0"/>
<dbReference type="AlphaFoldDB" id="A0A078I2A0"/>
<feature type="transmembrane region" description="Helical" evidence="1">
    <location>
        <begin position="15"/>
        <end position="47"/>
    </location>
</feature>
<dbReference type="EMBL" id="LK032574">
    <property type="protein sequence ID" value="CDY43941.1"/>
    <property type="molecule type" value="Genomic_DNA"/>
</dbReference>
<keyword evidence="1" id="KW-1133">Transmembrane helix</keyword>
<keyword evidence="1" id="KW-0472">Membrane</keyword>
<proteinExistence type="predicted"/>
<gene>
    <name evidence="2" type="primary">BnaC04g21690D</name>
    <name evidence="2" type="ORF">GSBRNA2T00077550001</name>
</gene>
<sequence>MAQVISFLGRKKENFLIIFFFFFVVYFNLISSSSIFFSLCLFFFLFIPIQGNPDLSFPKSSILHSVNQSSSSPPNPKPRSLLERRLCLIIISARPRNPLNFTPSCVASDSIKERRMQQRQPYIAEHVIFLLKKEILEGNRYVKGTSVQTNEEVAIKLVRKCEDCATPGYIVLFRKSLLCYCCGAEYREGQHSCTCDTFNSMPRTSLCFTLIISLSHARHIPNHLLQKATVEAPKQWWKLRQTRLWSSTALASPPHHHHRFIKEQGKEKQWCDIAAFPDQAWCGGEVVVVRWRCEHHGRRRLKKNVVWWPY</sequence>
<accession>A0A078I2A0</accession>